<evidence type="ECO:0000313" key="2">
    <source>
        <dbReference type="EMBL" id="NMH90384.1"/>
    </source>
</evidence>
<evidence type="ECO:0000256" key="1">
    <source>
        <dbReference type="SAM" id="SignalP"/>
    </source>
</evidence>
<reference evidence="2 3" key="1">
    <citation type="submission" date="2020-04" db="EMBL/GenBank/DDBJ databases">
        <authorList>
            <person name="Klaysubun C."/>
            <person name="Duangmal K."/>
            <person name="Lipun K."/>
        </authorList>
    </citation>
    <scope>NUCLEOTIDE SEQUENCE [LARGE SCALE GENOMIC DNA]</scope>
    <source>
        <strain evidence="2 3">DSM 45300</strain>
    </source>
</reference>
<comment type="caution">
    <text evidence="2">The sequence shown here is derived from an EMBL/GenBank/DDBJ whole genome shotgun (WGS) entry which is preliminary data.</text>
</comment>
<keyword evidence="3" id="KW-1185">Reference proteome</keyword>
<evidence type="ECO:0000313" key="3">
    <source>
        <dbReference type="Proteomes" id="UP000586918"/>
    </source>
</evidence>
<organism evidence="2 3">
    <name type="scientific">Pseudonocardia bannensis</name>
    <dbReference type="NCBI Taxonomy" id="630973"/>
    <lineage>
        <taxon>Bacteria</taxon>
        <taxon>Bacillati</taxon>
        <taxon>Actinomycetota</taxon>
        <taxon>Actinomycetes</taxon>
        <taxon>Pseudonocardiales</taxon>
        <taxon>Pseudonocardiaceae</taxon>
        <taxon>Pseudonocardia</taxon>
    </lineage>
</organism>
<feature type="chain" id="PRO_5032399437" evidence="1">
    <location>
        <begin position="34"/>
        <end position="154"/>
    </location>
</feature>
<keyword evidence="1" id="KW-0732">Signal</keyword>
<gene>
    <name evidence="2" type="ORF">HF519_02000</name>
</gene>
<dbReference type="RefSeq" id="WP_169409887.1">
    <property type="nucleotide sequence ID" value="NZ_JAAXKZ010000004.1"/>
</dbReference>
<sequence>MATTTSHHVSRMAAACVAMALALLTVLAAPAHAGEVRTATSPLNYPSAISSGTLALHADFDTKDPRAATTVTINLTATRPFTGRLVASTGSATCGSNFAIRSLSFTTGTNRVTSSATVKLSKCSRLLDDASATLQETDGNGFVIGTIGSAYVRR</sequence>
<accession>A0A848DCS0</accession>
<name>A0A848DCS0_9PSEU</name>
<proteinExistence type="predicted"/>
<dbReference type="Proteomes" id="UP000586918">
    <property type="component" value="Unassembled WGS sequence"/>
</dbReference>
<feature type="signal peptide" evidence="1">
    <location>
        <begin position="1"/>
        <end position="33"/>
    </location>
</feature>
<dbReference type="EMBL" id="JAAXKZ010000004">
    <property type="protein sequence ID" value="NMH90384.1"/>
    <property type="molecule type" value="Genomic_DNA"/>
</dbReference>
<dbReference type="AlphaFoldDB" id="A0A848DCS0"/>
<protein>
    <submittedName>
        <fullName evidence="2">Uncharacterized protein</fullName>
    </submittedName>
</protein>